<feature type="active site" description="Nucleophile" evidence="4">
    <location>
        <position position="180"/>
    </location>
</feature>
<proteinExistence type="inferred from homology"/>
<reference evidence="6" key="1">
    <citation type="submission" date="2020-11" db="EMBL/GenBank/DDBJ databases">
        <authorList>
            <consortium name="DOE Joint Genome Institute"/>
            <person name="Ahrendt S."/>
            <person name="Riley R."/>
            <person name="Andreopoulos W."/>
            <person name="Labutti K."/>
            <person name="Pangilinan J."/>
            <person name="Ruiz-Duenas F.J."/>
            <person name="Barrasa J.M."/>
            <person name="Sanchez-Garcia M."/>
            <person name="Camarero S."/>
            <person name="Miyauchi S."/>
            <person name="Serrano A."/>
            <person name="Linde D."/>
            <person name="Babiker R."/>
            <person name="Drula E."/>
            <person name="Ayuso-Fernandez I."/>
            <person name="Pacheco R."/>
            <person name="Padilla G."/>
            <person name="Ferreira P."/>
            <person name="Barriuso J."/>
            <person name="Kellner H."/>
            <person name="Castanera R."/>
            <person name="Alfaro M."/>
            <person name="Ramirez L."/>
            <person name="Pisabarro A.G."/>
            <person name="Kuo A."/>
            <person name="Tritt A."/>
            <person name="Lipzen A."/>
            <person name="He G."/>
            <person name="Yan M."/>
            <person name="Ng V."/>
            <person name="Cullen D."/>
            <person name="Martin F."/>
            <person name="Rosso M.-N."/>
            <person name="Henrissat B."/>
            <person name="Hibbett D."/>
            <person name="Martinez A.T."/>
            <person name="Grigoriev I.V."/>
        </authorList>
    </citation>
    <scope>NUCLEOTIDE SEQUENCE</scope>
    <source>
        <strain evidence="6">AH 40177</strain>
    </source>
</reference>
<organism evidence="6 7">
    <name type="scientific">Rhodocollybia butyracea</name>
    <dbReference type="NCBI Taxonomy" id="206335"/>
    <lineage>
        <taxon>Eukaryota</taxon>
        <taxon>Fungi</taxon>
        <taxon>Dikarya</taxon>
        <taxon>Basidiomycota</taxon>
        <taxon>Agaricomycotina</taxon>
        <taxon>Agaricomycetes</taxon>
        <taxon>Agaricomycetidae</taxon>
        <taxon>Agaricales</taxon>
        <taxon>Marasmiineae</taxon>
        <taxon>Omphalotaceae</taxon>
        <taxon>Rhodocollybia</taxon>
    </lineage>
</organism>
<dbReference type="PIRSF" id="PIRSF001112">
    <property type="entry name" value="Epoxide_hydrolase"/>
    <property type="match status" value="1"/>
</dbReference>
<dbReference type="Proteomes" id="UP000772434">
    <property type="component" value="Unassembled WGS sequence"/>
</dbReference>
<dbReference type="PANTHER" id="PTHR21661">
    <property type="entry name" value="EPOXIDE HYDROLASE 1-RELATED"/>
    <property type="match status" value="1"/>
</dbReference>
<dbReference type="Gene3D" id="3.40.50.1820">
    <property type="entry name" value="alpha/beta hydrolase"/>
    <property type="match status" value="1"/>
</dbReference>
<keyword evidence="3" id="KW-0378">Hydrolase</keyword>
<dbReference type="AlphaFoldDB" id="A0A9P5TUJ5"/>
<dbReference type="InterPro" id="IPR016292">
    <property type="entry name" value="Epoxide_hydrolase"/>
</dbReference>
<feature type="domain" description="Epoxide hydrolase N-terminal" evidence="5">
    <location>
        <begin position="2"/>
        <end position="112"/>
    </location>
</feature>
<evidence type="ECO:0000256" key="2">
    <source>
        <dbReference type="ARBA" id="ARBA00022797"/>
    </source>
</evidence>
<name>A0A9P5TUJ5_9AGAR</name>
<dbReference type="SUPFAM" id="SSF53474">
    <property type="entry name" value="alpha/beta-Hydrolases"/>
    <property type="match status" value="1"/>
</dbReference>
<evidence type="ECO:0000313" key="6">
    <source>
        <dbReference type="EMBL" id="KAF9021721.1"/>
    </source>
</evidence>
<dbReference type="PANTHER" id="PTHR21661:SF35">
    <property type="entry name" value="EPOXIDE HYDROLASE"/>
    <property type="match status" value="1"/>
</dbReference>
<keyword evidence="7" id="KW-1185">Reference proteome</keyword>
<dbReference type="Pfam" id="PF06441">
    <property type="entry name" value="EHN"/>
    <property type="match status" value="1"/>
</dbReference>
<dbReference type="EMBL" id="JADNRY010001065">
    <property type="protein sequence ID" value="KAF9021721.1"/>
    <property type="molecule type" value="Genomic_DNA"/>
</dbReference>
<dbReference type="InterPro" id="IPR010497">
    <property type="entry name" value="Epoxide_hydro_N"/>
</dbReference>
<evidence type="ECO:0000256" key="1">
    <source>
        <dbReference type="ARBA" id="ARBA00010088"/>
    </source>
</evidence>
<dbReference type="GO" id="GO:0004301">
    <property type="term" value="F:epoxide hydrolase activity"/>
    <property type="evidence" value="ECO:0007669"/>
    <property type="project" value="TreeGrafter"/>
</dbReference>
<comment type="caution">
    <text evidence="6">The sequence shown here is derived from an EMBL/GenBank/DDBJ whole genome shotgun (WGS) entry which is preliminary data.</text>
</comment>
<dbReference type="GO" id="GO:0097176">
    <property type="term" value="P:epoxide metabolic process"/>
    <property type="evidence" value="ECO:0007669"/>
    <property type="project" value="TreeGrafter"/>
</dbReference>
<feature type="active site" description="Proton donor" evidence="4">
    <location>
        <position position="309"/>
    </location>
</feature>
<keyword evidence="2" id="KW-0058">Aromatic hydrocarbons catabolism</keyword>
<accession>A0A9P5TUJ5</accession>
<sequence>MSAFQISVSASALSALKSRLELTAFPDELDGTGWAYGSPLADIKRLVARWRDGFDWRKAEQQLNEALPQFTRDIEVDDFGALNIHYVHKKSEKEGQGLPLLFVHGWPGGFFEAQKIIPLLTKAHESSQLPTFDVVALSLPGYGFSEGPKKKGFSIKQYAEVAHKLMLALGYNEYVTQGGDWGVAITRQIAYTYGGKHSKAWHTNFLHTHLLLNSPPPTDESSYTPADKEGLERFKKYQRFDSGYFKEQATKPQTLGYSLADSPVGLLAWIYEKLVGWTDNYPWTDDEVLTWVSIYWFSRAGPAASTRIYYEYTERMDDVPPPTIPLGSSLFPKELARIPKSWYSYVGNVVFEAEHSKGGHFAAFEQPEQLVADLQQMFGKGGPAYGVVPGRDGYEH</sequence>
<evidence type="ECO:0000313" key="7">
    <source>
        <dbReference type="Proteomes" id="UP000772434"/>
    </source>
</evidence>
<dbReference type="OrthoDB" id="7130006at2759"/>
<dbReference type="PRINTS" id="PR00412">
    <property type="entry name" value="EPOXHYDRLASE"/>
</dbReference>
<comment type="similarity">
    <text evidence="1">Belongs to the peptidase S33 family.</text>
</comment>
<dbReference type="InterPro" id="IPR029058">
    <property type="entry name" value="AB_hydrolase_fold"/>
</dbReference>
<gene>
    <name evidence="6" type="ORF">BDP27DRAFT_1457640</name>
</gene>
<protein>
    <submittedName>
        <fullName evidence="6">Alpha/beta-hydrolase</fullName>
    </submittedName>
</protein>
<feature type="active site" description="Proton acceptor" evidence="4">
    <location>
        <position position="360"/>
    </location>
</feature>
<evidence type="ECO:0000256" key="3">
    <source>
        <dbReference type="ARBA" id="ARBA00022801"/>
    </source>
</evidence>
<dbReference type="InterPro" id="IPR000639">
    <property type="entry name" value="Epox_hydrolase-like"/>
</dbReference>
<evidence type="ECO:0000256" key="4">
    <source>
        <dbReference type="PIRSR" id="PIRSR001112-1"/>
    </source>
</evidence>
<evidence type="ECO:0000259" key="5">
    <source>
        <dbReference type="Pfam" id="PF06441"/>
    </source>
</evidence>